<dbReference type="InParanoid" id="A0A0G4G0K8"/>
<evidence type="ECO:0008006" key="4">
    <source>
        <dbReference type="Google" id="ProtNLM"/>
    </source>
</evidence>
<evidence type="ECO:0000256" key="1">
    <source>
        <dbReference type="SAM" id="Coils"/>
    </source>
</evidence>
<keyword evidence="3" id="KW-1185">Reference proteome</keyword>
<feature type="coiled-coil region" evidence="1">
    <location>
        <begin position="21"/>
        <end position="48"/>
    </location>
</feature>
<keyword evidence="1" id="KW-0175">Coiled coil</keyword>
<dbReference type="EMBL" id="CDMY01000533">
    <property type="protein sequence ID" value="CEM21068.1"/>
    <property type="molecule type" value="Genomic_DNA"/>
</dbReference>
<dbReference type="Gene3D" id="1.10.510.10">
    <property type="entry name" value="Transferase(Phosphotransferase) domain 1"/>
    <property type="match status" value="1"/>
</dbReference>
<name>A0A0G4G0K8_VITBC</name>
<accession>A0A0G4G0K8</accession>
<evidence type="ECO:0000313" key="2">
    <source>
        <dbReference type="EMBL" id="CEM21068.1"/>
    </source>
</evidence>
<sequence>MRARFRDGEIFGAGRTKTDSCSSLQRRCEQAERANRGLITEKDELATKWNGRCMLLYLEGKIVIFTGDRAALPNSVQIAWRFVVARFDIWKQINTVVELSSVDFMATHCLTSLRAEPNGLAIAAGVTKDLYNDAQHVGMVYGIDGEQDPTNYAKMRHIILQKVSQSTAATATATTTATAAAATAAAKAAMHSCRHVAPLPPRSPRFRPGLADIPRVFARGGLPDGNPYPLHFLDGDTKYVGHGGYLPPTRRLDGHQMLPFGLGTYSGARVYQAQERLSAGTGAEKVAEVREGVREAVFLKTDLYEEDAAAYTRRNLEKGRPSEMLEEEAMKEMIAPVIISLRDLFHRAFVSHGGDIKLGNFLIEGKGEGELPTMKLIDFGLSRVFQGEEELRSREARERLTFDIKRLGDMVGEMLYGVKTSPKKGPTRSSHANAFYELLTRNTATITYDDILNHAWLRRVNPHYYPGYWAPTPQPIPQPPIEPPVDSLADDPPATCPAHTGWKAWLSWLWGWLQEMWERVRPWGRRER</sequence>
<gene>
    <name evidence="2" type="ORF">Vbra_6113</name>
</gene>
<organism evidence="2 3">
    <name type="scientific">Vitrella brassicaformis (strain CCMP3155)</name>
    <dbReference type="NCBI Taxonomy" id="1169540"/>
    <lineage>
        <taxon>Eukaryota</taxon>
        <taxon>Sar</taxon>
        <taxon>Alveolata</taxon>
        <taxon>Colpodellida</taxon>
        <taxon>Vitrellaceae</taxon>
        <taxon>Vitrella</taxon>
    </lineage>
</organism>
<proteinExistence type="predicted"/>
<evidence type="ECO:0000313" key="3">
    <source>
        <dbReference type="Proteomes" id="UP000041254"/>
    </source>
</evidence>
<protein>
    <recommendedName>
        <fullName evidence="4">Protein kinase domain-containing protein</fullName>
    </recommendedName>
</protein>
<dbReference type="AlphaFoldDB" id="A0A0G4G0K8"/>
<dbReference type="Proteomes" id="UP000041254">
    <property type="component" value="Unassembled WGS sequence"/>
</dbReference>
<reference evidence="2 3" key="1">
    <citation type="submission" date="2014-11" db="EMBL/GenBank/DDBJ databases">
        <authorList>
            <person name="Zhu J."/>
            <person name="Qi W."/>
            <person name="Song R."/>
        </authorList>
    </citation>
    <scope>NUCLEOTIDE SEQUENCE [LARGE SCALE GENOMIC DNA]</scope>
</reference>
<dbReference type="SUPFAM" id="SSF56112">
    <property type="entry name" value="Protein kinase-like (PK-like)"/>
    <property type="match status" value="1"/>
</dbReference>
<dbReference type="InterPro" id="IPR011009">
    <property type="entry name" value="Kinase-like_dom_sf"/>
</dbReference>
<dbReference type="VEuPathDB" id="CryptoDB:Vbra_6113"/>